<evidence type="ECO:0000313" key="5">
    <source>
        <dbReference type="EMBL" id="KTQ85489.1"/>
    </source>
</evidence>
<dbReference type="PANTHER" id="PTHR30386">
    <property type="entry name" value="MEMBRANE FUSION SUBUNIT OF EMRAB-TOLC MULTIDRUG EFFLUX PUMP"/>
    <property type="match status" value="1"/>
</dbReference>
<name>A0A175R642_9HYPH</name>
<reference evidence="5 6" key="1">
    <citation type="journal article" date="2016" name="Front. Microbiol.">
        <title>Genomic Resource of Rice Seed Associated Bacteria.</title>
        <authorList>
            <person name="Midha S."/>
            <person name="Bansal K."/>
            <person name="Sharma S."/>
            <person name="Kumar N."/>
            <person name="Patil P.P."/>
            <person name="Chaudhry V."/>
            <person name="Patil P.B."/>
        </authorList>
    </citation>
    <scope>NUCLEOTIDE SEQUENCE [LARGE SCALE GENOMIC DNA]</scope>
    <source>
        <strain evidence="5 6">NS226</strain>
    </source>
</reference>
<dbReference type="Proteomes" id="UP000078272">
    <property type="component" value="Unassembled WGS sequence"/>
</dbReference>
<dbReference type="SUPFAM" id="SSF111369">
    <property type="entry name" value="HlyD-like secretion proteins"/>
    <property type="match status" value="2"/>
</dbReference>
<dbReference type="OrthoDB" id="9811754at2"/>
<feature type="compositionally biased region" description="Basic and acidic residues" evidence="1">
    <location>
        <begin position="11"/>
        <end position="36"/>
    </location>
</feature>
<dbReference type="Gene3D" id="2.40.30.170">
    <property type="match status" value="1"/>
</dbReference>
<accession>A0A175R642</accession>
<dbReference type="RefSeq" id="WP_058636376.1">
    <property type="nucleotide sequence ID" value="NZ_LDPZ01000057.1"/>
</dbReference>
<dbReference type="Pfam" id="PF25917">
    <property type="entry name" value="BSH_RND"/>
    <property type="match status" value="1"/>
</dbReference>
<organism evidence="5 6">
    <name type="scientific">Aureimonas ureilytica</name>
    <dbReference type="NCBI Taxonomy" id="401562"/>
    <lineage>
        <taxon>Bacteria</taxon>
        <taxon>Pseudomonadati</taxon>
        <taxon>Pseudomonadota</taxon>
        <taxon>Alphaproteobacteria</taxon>
        <taxon>Hyphomicrobiales</taxon>
        <taxon>Aurantimonadaceae</taxon>
        <taxon>Aureimonas</taxon>
    </lineage>
</organism>
<protein>
    <submittedName>
        <fullName evidence="5">Hemolysin D</fullName>
    </submittedName>
</protein>
<proteinExistence type="predicted"/>
<dbReference type="PATRIC" id="fig|401562.3.peg.4009"/>
<dbReference type="PANTHER" id="PTHR30386:SF24">
    <property type="entry name" value="MULTIDRUG RESISTANCE EFFLUX PUMP"/>
    <property type="match status" value="1"/>
</dbReference>
<keyword evidence="2" id="KW-1133">Transmembrane helix</keyword>
<dbReference type="AlphaFoldDB" id="A0A175R642"/>
<dbReference type="STRING" id="401562.NS365_09565"/>
<evidence type="ECO:0000256" key="2">
    <source>
        <dbReference type="SAM" id="Phobius"/>
    </source>
</evidence>
<keyword evidence="2" id="KW-0472">Membrane</keyword>
<comment type="caution">
    <text evidence="5">The sequence shown here is derived from an EMBL/GenBank/DDBJ whole genome shotgun (WGS) entry which is preliminary data.</text>
</comment>
<dbReference type="InterPro" id="IPR058625">
    <property type="entry name" value="MdtA-like_BSH"/>
</dbReference>
<sequence length="408" mass="42507">MTKSATDAPDATERAPTDRPARTDAPKLEIVGRKNDAAPAQAAEAKPAAAQPKKKGGLKKLIFGALLLGAIGGGAWYGHQWWMNGRFMVTTDDAYVGADMAILSPKVTGYIQSVPVTENQSVKAGDPIIVIDGGDYALALRSTDAKIAAQNATIARIKAQQAAAVQQVAEAEANREAAIAAVNQSDLDLRRASDLVRSGTSAQAPLDQARSAKAQADAKLAGADASLSAAKANVAVFDAQITEAEAALPSLQVAHDQAERDLSFTTIRAPYDGVVGNLSAQPGDLVSPGRRLAAIVPLDQVYVDANFKETQLHQIALGEKVRIEVDAMPGVEVEGKVVSLSPASGSVFSLLPADNATGNFTKIVQRVPVRIEIDRADEQASLLRPGLSVTVAVDTRTAPGAVKSAEAK</sequence>
<dbReference type="InterPro" id="IPR050739">
    <property type="entry name" value="MFP"/>
</dbReference>
<dbReference type="InterPro" id="IPR058634">
    <property type="entry name" value="AaeA-lik-b-barrel"/>
</dbReference>
<feature type="domain" description="p-hydroxybenzoic acid efflux pump subunit AaeA-like beta-barrel" evidence="4">
    <location>
        <begin position="301"/>
        <end position="393"/>
    </location>
</feature>
<evidence type="ECO:0000256" key="1">
    <source>
        <dbReference type="SAM" id="MobiDB-lite"/>
    </source>
</evidence>
<feature type="transmembrane region" description="Helical" evidence="2">
    <location>
        <begin position="61"/>
        <end position="82"/>
    </location>
</feature>
<feature type="domain" description="Multidrug resistance protein MdtA-like barrel-sandwich hybrid" evidence="3">
    <location>
        <begin position="103"/>
        <end position="296"/>
    </location>
</feature>
<dbReference type="GO" id="GO:0055085">
    <property type="term" value="P:transmembrane transport"/>
    <property type="evidence" value="ECO:0007669"/>
    <property type="project" value="InterPro"/>
</dbReference>
<gene>
    <name evidence="5" type="ORF">NS226_19450</name>
</gene>
<evidence type="ECO:0000259" key="4">
    <source>
        <dbReference type="Pfam" id="PF25963"/>
    </source>
</evidence>
<evidence type="ECO:0000259" key="3">
    <source>
        <dbReference type="Pfam" id="PF25917"/>
    </source>
</evidence>
<evidence type="ECO:0000313" key="6">
    <source>
        <dbReference type="Proteomes" id="UP000078272"/>
    </source>
</evidence>
<feature type="region of interest" description="Disordered" evidence="1">
    <location>
        <begin position="1"/>
        <end position="51"/>
    </location>
</feature>
<dbReference type="Pfam" id="PF25963">
    <property type="entry name" value="Beta-barrel_AAEA"/>
    <property type="match status" value="1"/>
</dbReference>
<keyword evidence="2" id="KW-0812">Transmembrane</keyword>
<dbReference type="EMBL" id="LDPZ01000057">
    <property type="protein sequence ID" value="KTQ85489.1"/>
    <property type="molecule type" value="Genomic_DNA"/>
</dbReference>
<dbReference type="Gene3D" id="2.40.50.100">
    <property type="match status" value="1"/>
</dbReference>
<feature type="compositionally biased region" description="Low complexity" evidence="1">
    <location>
        <begin position="37"/>
        <end position="51"/>
    </location>
</feature>